<gene>
    <name evidence="1" type="ORF">NLI96_g4714</name>
</gene>
<name>A0AAD5V461_9APHY</name>
<comment type="caution">
    <text evidence="1">The sequence shown here is derived from an EMBL/GenBank/DDBJ whole genome shotgun (WGS) entry which is preliminary data.</text>
</comment>
<evidence type="ECO:0000313" key="1">
    <source>
        <dbReference type="EMBL" id="KAJ3485766.1"/>
    </source>
</evidence>
<keyword evidence="2" id="KW-1185">Reference proteome</keyword>
<dbReference type="EMBL" id="JANAWD010000142">
    <property type="protein sequence ID" value="KAJ3485766.1"/>
    <property type="molecule type" value="Genomic_DNA"/>
</dbReference>
<sequence length="403" mass="45170">MTKMPFPVELLSLTLEYLGGDLKTLKSCSLACHDLNYISKPLLFHTVKLKSTSDIQSLADLVQREPRIGDLIQELITVDSSITSEQLVSLSTLLPTLLPNLRFLKLSEVSRPPQIAPSFLRDALMSFKTIKDFSFHGYSYALPFEVASSLTSLDCLSIRYYGTQARDPPPEMPPLTPDLHLTVFSFHAPPSAPVDLAFSWILSTSSRYSLRAVKLFVPQPHAEVYGSFLRELGPALNHLDLTFPPSVNMTGENSCTCTVLAQTPSLIILSRLSAASPHIHLGENTGLRSLVVRNVPSPFLRVLLSTISITSVESITIFVPSLCGEDYWDYVESQSLRQIDGQHFWSLKELVFVFRGYPEDKLTTQQKVEEIFQRYHQTNVLKFIDTPEFEERCLGLGFGRSLL</sequence>
<proteinExistence type="predicted"/>
<dbReference type="Proteomes" id="UP001212997">
    <property type="component" value="Unassembled WGS sequence"/>
</dbReference>
<reference evidence="1" key="1">
    <citation type="submission" date="2022-07" db="EMBL/GenBank/DDBJ databases">
        <title>Genome Sequence of Physisporinus lineatus.</title>
        <authorList>
            <person name="Buettner E."/>
        </authorList>
    </citation>
    <scope>NUCLEOTIDE SEQUENCE</scope>
    <source>
        <strain evidence="1">VT162</strain>
    </source>
</reference>
<organism evidence="1 2">
    <name type="scientific">Meripilus lineatus</name>
    <dbReference type="NCBI Taxonomy" id="2056292"/>
    <lineage>
        <taxon>Eukaryota</taxon>
        <taxon>Fungi</taxon>
        <taxon>Dikarya</taxon>
        <taxon>Basidiomycota</taxon>
        <taxon>Agaricomycotina</taxon>
        <taxon>Agaricomycetes</taxon>
        <taxon>Polyporales</taxon>
        <taxon>Meripilaceae</taxon>
        <taxon>Meripilus</taxon>
    </lineage>
</organism>
<dbReference type="AlphaFoldDB" id="A0AAD5V461"/>
<accession>A0AAD5V461</accession>
<evidence type="ECO:0000313" key="2">
    <source>
        <dbReference type="Proteomes" id="UP001212997"/>
    </source>
</evidence>
<protein>
    <submittedName>
        <fullName evidence="1">Uncharacterized protein</fullName>
    </submittedName>
</protein>